<dbReference type="GO" id="GO:0002949">
    <property type="term" value="P:tRNA threonylcarbamoyladenosine modification"/>
    <property type="evidence" value="ECO:0007669"/>
    <property type="project" value="InterPro"/>
</dbReference>
<dbReference type="Pfam" id="PF00814">
    <property type="entry name" value="TsaD"/>
    <property type="match status" value="1"/>
</dbReference>
<feature type="domain" description="Gcp-like" evidence="1">
    <location>
        <begin position="59"/>
        <end position="141"/>
    </location>
</feature>
<reference evidence="3" key="1">
    <citation type="submission" date="2016-10" db="EMBL/GenBank/DDBJ databases">
        <authorList>
            <person name="Varghese N."/>
            <person name="Submissions S."/>
        </authorList>
    </citation>
    <scope>NUCLEOTIDE SEQUENCE [LARGE SCALE GENOMIC DNA]</scope>
    <source>
        <strain evidence="3">CL127</strain>
    </source>
</reference>
<name>A0A1I6GUN1_9MICO</name>
<dbReference type="NCBIfam" id="TIGR03725">
    <property type="entry name" value="T6A_YeaZ"/>
    <property type="match status" value="1"/>
</dbReference>
<dbReference type="SUPFAM" id="SSF53067">
    <property type="entry name" value="Actin-like ATPase domain"/>
    <property type="match status" value="1"/>
</dbReference>
<dbReference type="Gene3D" id="3.30.420.40">
    <property type="match status" value="2"/>
</dbReference>
<gene>
    <name evidence="2" type="ORF">SAMN04488591_1582</name>
</gene>
<evidence type="ECO:0000259" key="1">
    <source>
        <dbReference type="Pfam" id="PF00814"/>
    </source>
</evidence>
<dbReference type="InterPro" id="IPR043129">
    <property type="entry name" value="ATPase_NBD"/>
</dbReference>
<sequence length="219" mass="22183">MDTSLGSAVGLIGRDGRTLAEVSQTGNLGHAEAIGALLEQVLAAAPSAGAGAAPTDEVAATAAETLTHVAAGMGPGPFTGLRIGIAAARAFALGRSVPVIAVPSHHAAALAVIEWDAPAEPFAILTDARRRETAVTVYEGIDVDGIPHAVVDTVLVPQAEVDRRLGALRRIEVTEISGAALARVARRAVAAGRTLTGPEPLYLRPPDARVPAAPKKVGS</sequence>
<proteinExistence type="predicted"/>
<dbReference type="AlphaFoldDB" id="A0A1I6GUN1"/>
<dbReference type="InterPro" id="IPR000905">
    <property type="entry name" value="Gcp-like_dom"/>
</dbReference>
<dbReference type="InterPro" id="IPR022496">
    <property type="entry name" value="T6A_TsaB"/>
</dbReference>
<organism evidence="2 3">
    <name type="scientific">Microbacterium azadirachtae</name>
    <dbReference type="NCBI Taxonomy" id="582680"/>
    <lineage>
        <taxon>Bacteria</taxon>
        <taxon>Bacillati</taxon>
        <taxon>Actinomycetota</taxon>
        <taxon>Actinomycetes</taxon>
        <taxon>Micrococcales</taxon>
        <taxon>Microbacteriaceae</taxon>
        <taxon>Microbacterium</taxon>
    </lineage>
</organism>
<evidence type="ECO:0000313" key="3">
    <source>
        <dbReference type="Proteomes" id="UP000198877"/>
    </source>
</evidence>
<dbReference type="Proteomes" id="UP000198877">
    <property type="component" value="Unassembled WGS sequence"/>
</dbReference>
<accession>A0A1I6GUN1</accession>
<protein>
    <submittedName>
        <fullName evidence="2">tRNA threonylcarbamoyl adenosine modification protein YeaZ</fullName>
    </submittedName>
</protein>
<dbReference type="EMBL" id="FOYR01000001">
    <property type="protein sequence ID" value="SFR45826.1"/>
    <property type="molecule type" value="Genomic_DNA"/>
</dbReference>
<evidence type="ECO:0000313" key="2">
    <source>
        <dbReference type="EMBL" id="SFR45826.1"/>
    </source>
</evidence>